<keyword evidence="2" id="KW-1185">Reference proteome</keyword>
<reference evidence="3" key="1">
    <citation type="submission" date="2017-02" db="UniProtKB">
        <authorList>
            <consortium name="WormBaseParasite"/>
        </authorList>
    </citation>
    <scope>IDENTIFICATION</scope>
</reference>
<gene>
    <name evidence="1" type="ORF">ASIM_LOCUS7873</name>
</gene>
<evidence type="ECO:0000313" key="2">
    <source>
        <dbReference type="Proteomes" id="UP000267096"/>
    </source>
</evidence>
<accession>A0A0M3JKE4</accession>
<sequence length="35" mass="3910">MGIRNESISCIMAGVYMRKKANCLPEAFTTLVYTP</sequence>
<protein>
    <submittedName>
        <fullName evidence="3">Transposase</fullName>
    </submittedName>
</protein>
<dbReference type="EMBL" id="UYRR01019988">
    <property type="protein sequence ID" value="VDK30254.1"/>
    <property type="molecule type" value="Genomic_DNA"/>
</dbReference>
<evidence type="ECO:0000313" key="1">
    <source>
        <dbReference type="EMBL" id="VDK30254.1"/>
    </source>
</evidence>
<evidence type="ECO:0000313" key="3">
    <source>
        <dbReference type="WBParaSite" id="ASIM_0000811701-mRNA-1"/>
    </source>
</evidence>
<dbReference type="WBParaSite" id="ASIM_0000811701-mRNA-1">
    <property type="protein sequence ID" value="ASIM_0000811701-mRNA-1"/>
    <property type="gene ID" value="ASIM_0000811701"/>
</dbReference>
<dbReference type="Proteomes" id="UP000267096">
    <property type="component" value="Unassembled WGS sequence"/>
</dbReference>
<organism evidence="3">
    <name type="scientific">Anisakis simplex</name>
    <name type="common">Herring worm</name>
    <dbReference type="NCBI Taxonomy" id="6269"/>
    <lineage>
        <taxon>Eukaryota</taxon>
        <taxon>Metazoa</taxon>
        <taxon>Ecdysozoa</taxon>
        <taxon>Nematoda</taxon>
        <taxon>Chromadorea</taxon>
        <taxon>Rhabditida</taxon>
        <taxon>Spirurina</taxon>
        <taxon>Ascaridomorpha</taxon>
        <taxon>Ascaridoidea</taxon>
        <taxon>Anisakidae</taxon>
        <taxon>Anisakis</taxon>
        <taxon>Anisakis simplex complex</taxon>
    </lineage>
</organism>
<proteinExistence type="predicted"/>
<dbReference type="AlphaFoldDB" id="A0A0M3JKE4"/>
<reference evidence="1 2" key="2">
    <citation type="submission" date="2018-11" db="EMBL/GenBank/DDBJ databases">
        <authorList>
            <consortium name="Pathogen Informatics"/>
        </authorList>
    </citation>
    <scope>NUCLEOTIDE SEQUENCE [LARGE SCALE GENOMIC DNA]</scope>
</reference>
<name>A0A0M3JKE4_ANISI</name>